<dbReference type="PROSITE" id="PS51257">
    <property type="entry name" value="PROKAR_LIPOPROTEIN"/>
    <property type="match status" value="1"/>
</dbReference>
<name>A0ABY4T7D1_9GAMM</name>
<sequence length="179" mass="18678">MQVIKKVGAALAVAMLSGCGGKTMMVSDMSGMVAASPASPWLTVQGAGQTVVTLTGLDTKTKVQVAPDLDAVVQAQVRSALQPKYFTDLIINCRSLEVGVAAKTDDDAAITNANLDLSVSCRIVARGLVVSKGYRVRQSSPIDPAAPHFDTLLPALIRGASNQLADQLWTDVVATGVKR</sequence>
<accession>A0ABY4T7D1</accession>
<evidence type="ECO:0008006" key="3">
    <source>
        <dbReference type="Google" id="ProtNLM"/>
    </source>
</evidence>
<reference evidence="1" key="1">
    <citation type="submission" date="2020-10" db="EMBL/GenBank/DDBJ databases">
        <title>Whole-genome sequence of Luteibacter sp. EIF3.</title>
        <authorList>
            <person name="Friedrich I."/>
            <person name="Hertel R."/>
            <person name="Daniel R."/>
        </authorList>
    </citation>
    <scope>NUCLEOTIDE SEQUENCE</scope>
    <source>
        <strain evidence="1">EIF3</strain>
    </source>
</reference>
<evidence type="ECO:0000313" key="2">
    <source>
        <dbReference type="Proteomes" id="UP001056681"/>
    </source>
</evidence>
<protein>
    <recommendedName>
        <fullName evidence="3">Lipoprotein</fullName>
    </recommendedName>
</protein>
<keyword evidence="2" id="KW-1185">Reference proteome</keyword>
<dbReference type="EMBL" id="CP063231">
    <property type="protein sequence ID" value="URL60012.1"/>
    <property type="molecule type" value="Genomic_DNA"/>
</dbReference>
<proteinExistence type="predicted"/>
<dbReference type="Proteomes" id="UP001056681">
    <property type="component" value="Chromosome"/>
</dbReference>
<organism evidence="1 2">
    <name type="scientific">Luteibacter flocculans</name>
    <dbReference type="NCBI Taxonomy" id="2780091"/>
    <lineage>
        <taxon>Bacteria</taxon>
        <taxon>Pseudomonadati</taxon>
        <taxon>Pseudomonadota</taxon>
        <taxon>Gammaproteobacteria</taxon>
        <taxon>Lysobacterales</taxon>
        <taxon>Rhodanobacteraceae</taxon>
        <taxon>Luteibacter</taxon>
    </lineage>
</organism>
<dbReference type="RefSeq" id="WP_250340471.1">
    <property type="nucleotide sequence ID" value="NZ_CP063231.1"/>
</dbReference>
<evidence type="ECO:0000313" key="1">
    <source>
        <dbReference type="EMBL" id="URL60012.1"/>
    </source>
</evidence>
<gene>
    <name evidence="1" type="ORF">IM816_07990</name>
</gene>